<dbReference type="InterPro" id="IPR001806">
    <property type="entry name" value="Small_GTPase"/>
</dbReference>
<dbReference type="GO" id="GO:0006351">
    <property type="term" value="P:DNA-templated transcription"/>
    <property type="evidence" value="ECO:0007669"/>
    <property type="project" value="InterPro"/>
</dbReference>
<name>A0A6V7PAP4_ANACO</name>
<dbReference type="EMBL" id="LR862146">
    <property type="protein sequence ID" value="CAD1827708.1"/>
    <property type="molecule type" value="Genomic_DNA"/>
</dbReference>
<reference evidence="1" key="1">
    <citation type="submission" date="2020-07" db="EMBL/GenBank/DDBJ databases">
        <authorList>
            <person name="Lin J."/>
        </authorList>
    </citation>
    <scope>NUCLEOTIDE SEQUENCE</scope>
</reference>
<evidence type="ECO:0000313" key="1">
    <source>
        <dbReference type="EMBL" id="CAD1827708.1"/>
    </source>
</evidence>
<dbReference type="Gene3D" id="3.40.50.300">
    <property type="entry name" value="P-loop containing nucleotide triphosphate hydrolases"/>
    <property type="match status" value="1"/>
</dbReference>
<dbReference type="GO" id="GO:0003714">
    <property type="term" value="F:transcription corepressor activity"/>
    <property type="evidence" value="ECO:0007669"/>
    <property type="project" value="InterPro"/>
</dbReference>
<dbReference type="SMART" id="SM00174">
    <property type="entry name" value="RHO"/>
    <property type="match status" value="1"/>
</dbReference>
<dbReference type="SMART" id="SM00173">
    <property type="entry name" value="RAS"/>
    <property type="match status" value="1"/>
</dbReference>
<dbReference type="PROSITE" id="PS51421">
    <property type="entry name" value="RAS"/>
    <property type="match status" value="1"/>
</dbReference>
<gene>
    <name evidence="1" type="ORF">CB5_LOCUS10919</name>
</gene>
<dbReference type="AlphaFoldDB" id="A0A6V7PAP4"/>
<dbReference type="PANTHER" id="PTHR21243">
    <property type="entry name" value="PROTEIN SCAI"/>
    <property type="match status" value="1"/>
</dbReference>
<organism evidence="1">
    <name type="scientific">Ananas comosus var. bracteatus</name>
    <name type="common">red pineapple</name>
    <dbReference type="NCBI Taxonomy" id="296719"/>
    <lineage>
        <taxon>Eukaryota</taxon>
        <taxon>Viridiplantae</taxon>
        <taxon>Streptophyta</taxon>
        <taxon>Embryophyta</taxon>
        <taxon>Tracheophyta</taxon>
        <taxon>Spermatophyta</taxon>
        <taxon>Magnoliopsida</taxon>
        <taxon>Liliopsida</taxon>
        <taxon>Poales</taxon>
        <taxon>Bromeliaceae</taxon>
        <taxon>Bromelioideae</taxon>
        <taxon>Ananas</taxon>
    </lineage>
</organism>
<dbReference type="InterPro" id="IPR022709">
    <property type="entry name" value="SCAI"/>
</dbReference>
<sequence>MQQEHRAALTEAGIRRWEVGEIAYRIAQLYYGQYRRTSDFSYLAEAFVFYEAVLDRKYLRDTPSAASATASEVALTHKQLRLLVRFLNVSLILGRRKMVLRLASLLRIVLEEHRRSFQVVYDVTDQESFNNVKQWLNEIDRYASENVNKLLVGDKCDLTTNKVVSYETAKAFADEIGIPFMETSAKNATNVEQAFMAMTAAIKNI</sequence>
<dbReference type="SMART" id="SM00175">
    <property type="entry name" value="RAB"/>
    <property type="match status" value="1"/>
</dbReference>
<dbReference type="PROSITE" id="PS51419">
    <property type="entry name" value="RAB"/>
    <property type="match status" value="1"/>
</dbReference>
<dbReference type="InterPro" id="IPR027417">
    <property type="entry name" value="P-loop_NTPase"/>
</dbReference>
<dbReference type="GO" id="GO:0005525">
    <property type="term" value="F:GTP binding"/>
    <property type="evidence" value="ECO:0007669"/>
    <property type="project" value="InterPro"/>
</dbReference>
<dbReference type="Pfam" id="PF12070">
    <property type="entry name" value="SCAI"/>
    <property type="match status" value="1"/>
</dbReference>
<dbReference type="FunFam" id="3.40.50.300:FF:001447">
    <property type="entry name" value="Ras-related protein Rab-1B"/>
    <property type="match status" value="1"/>
</dbReference>
<accession>A0A6V7PAP4</accession>
<protein>
    <submittedName>
        <fullName evidence="1">Uncharacterized protein</fullName>
    </submittedName>
</protein>
<dbReference type="SUPFAM" id="SSF52540">
    <property type="entry name" value="P-loop containing nucleoside triphosphate hydrolases"/>
    <property type="match status" value="1"/>
</dbReference>
<dbReference type="GO" id="GO:0003924">
    <property type="term" value="F:GTPase activity"/>
    <property type="evidence" value="ECO:0007669"/>
    <property type="project" value="InterPro"/>
</dbReference>
<proteinExistence type="predicted"/>